<protein>
    <submittedName>
        <fullName evidence="2">Uncharacterized protein</fullName>
    </submittedName>
</protein>
<proteinExistence type="predicted"/>
<name>A0AA39Y5V0_9PEZI</name>
<feature type="transmembrane region" description="Helical" evidence="1">
    <location>
        <begin position="334"/>
        <end position="354"/>
    </location>
</feature>
<organism evidence="2 3">
    <name type="scientific">Cercophora newfieldiana</name>
    <dbReference type="NCBI Taxonomy" id="92897"/>
    <lineage>
        <taxon>Eukaryota</taxon>
        <taxon>Fungi</taxon>
        <taxon>Dikarya</taxon>
        <taxon>Ascomycota</taxon>
        <taxon>Pezizomycotina</taxon>
        <taxon>Sordariomycetes</taxon>
        <taxon>Sordariomycetidae</taxon>
        <taxon>Sordariales</taxon>
        <taxon>Lasiosphaeriaceae</taxon>
        <taxon>Cercophora</taxon>
    </lineage>
</organism>
<dbReference type="EMBL" id="JAULSV010000004">
    <property type="protein sequence ID" value="KAK0646603.1"/>
    <property type="molecule type" value="Genomic_DNA"/>
</dbReference>
<keyword evidence="1" id="KW-0812">Transmembrane</keyword>
<accession>A0AA39Y5V0</accession>
<gene>
    <name evidence="2" type="ORF">B0T16DRAFT_327879</name>
</gene>
<sequence length="357" mass="37894">MPRSKAAGTSSKTVDRAAAADSATTASLAVSPEHSARGRAAVLSKRLLDPLPEPARLGLAIALSFVLDLAGQALLTWATNDELANIARRAESKTEIAVWAVWKIFGLALGWLCGYDGYDLAALAFLSAGPAAYLTSVFYGVRLVTAGGYLALDAVSASLPFFLLRKVSGPHSAAPNVTNREIVVDRGIQILTSLLAGFVYSIVLFLASRTYLPNTLVLHFEGILTIRPAVDAVFLGLENPTTQILCLLFGIAARTFVFTPLVTTPRTAEEEKEIAEFDPVRATLGQTVAFNLWGFTNQTKVSIKRTAVVMASTAISTYLRCALAINGIDSYGAGVYASVWVTAALMTGLSLRYVGSA</sequence>
<dbReference type="AlphaFoldDB" id="A0AA39Y5V0"/>
<dbReference type="Proteomes" id="UP001174936">
    <property type="component" value="Unassembled WGS sequence"/>
</dbReference>
<feature type="transmembrane region" description="Helical" evidence="1">
    <location>
        <begin position="96"/>
        <end position="114"/>
    </location>
</feature>
<comment type="caution">
    <text evidence="2">The sequence shown here is derived from an EMBL/GenBank/DDBJ whole genome shotgun (WGS) entry which is preliminary data.</text>
</comment>
<reference evidence="2" key="1">
    <citation type="submission" date="2023-06" db="EMBL/GenBank/DDBJ databases">
        <title>Genome-scale phylogeny and comparative genomics of the fungal order Sordariales.</title>
        <authorList>
            <consortium name="Lawrence Berkeley National Laboratory"/>
            <person name="Hensen N."/>
            <person name="Bonometti L."/>
            <person name="Westerberg I."/>
            <person name="Brannstrom I.O."/>
            <person name="Guillou S."/>
            <person name="Cros-Aarteil S."/>
            <person name="Calhoun S."/>
            <person name="Haridas S."/>
            <person name="Kuo A."/>
            <person name="Mondo S."/>
            <person name="Pangilinan J."/>
            <person name="Riley R."/>
            <person name="Labutti K."/>
            <person name="Andreopoulos B."/>
            <person name="Lipzen A."/>
            <person name="Chen C."/>
            <person name="Yanf M."/>
            <person name="Daum C."/>
            <person name="Ng V."/>
            <person name="Clum A."/>
            <person name="Steindorff A."/>
            <person name="Ohm R."/>
            <person name="Martin F."/>
            <person name="Silar P."/>
            <person name="Natvig D."/>
            <person name="Lalanne C."/>
            <person name="Gautier V."/>
            <person name="Ament-Velasquez S.L."/>
            <person name="Kruys A."/>
            <person name="Hutchinson M.I."/>
            <person name="Powell A.J."/>
            <person name="Barry K."/>
            <person name="Miller A.N."/>
            <person name="Grigoriev I.V."/>
            <person name="Debuchy R."/>
            <person name="Gladieux P."/>
            <person name="Thoren M.H."/>
            <person name="Johannesson H."/>
        </authorList>
    </citation>
    <scope>NUCLEOTIDE SEQUENCE</scope>
    <source>
        <strain evidence="2">SMH2532-1</strain>
    </source>
</reference>
<feature type="transmembrane region" description="Helical" evidence="1">
    <location>
        <begin position="307"/>
        <end position="328"/>
    </location>
</feature>
<evidence type="ECO:0000313" key="3">
    <source>
        <dbReference type="Proteomes" id="UP001174936"/>
    </source>
</evidence>
<feature type="transmembrane region" description="Helical" evidence="1">
    <location>
        <begin position="187"/>
        <end position="207"/>
    </location>
</feature>
<evidence type="ECO:0000256" key="1">
    <source>
        <dbReference type="SAM" id="Phobius"/>
    </source>
</evidence>
<evidence type="ECO:0000313" key="2">
    <source>
        <dbReference type="EMBL" id="KAK0646603.1"/>
    </source>
</evidence>
<feature type="transmembrane region" description="Helical" evidence="1">
    <location>
        <begin position="120"/>
        <end position="141"/>
    </location>
</feature>
<keyword evidence="1" id="KW-1133">Transmembrane helix</keyword>
<keyword evidence="1" id="KW-0472">Membrane</keyword>
<keyword evidence="3" id="KW-1185">Reference proteome</keyword>